<evidence type="ECO:0000259" key="6">
    <source>
        <dbReference type="PROSITE" id="PS50249"/>
    </source>
</evidence>
<feature type="domain" description="MPN" evidence="6">
    <location>
        <begin position="3"/>
        <end position="128"/>
    </location>
</feature>
<accession>A0A3D8ITQ7</accession>
<dbReference type="Pfam" id="PF14464">
    <property type="entry name" value="Prok-JAB"/>
    <property type="match status" value="1"/>
</dbReference>
<dbReference type="PROSITE" id="PS50249">
    <property type="entry name" value="MPN"/>
    <property type="match status" value="1"/>
</dbReference>
<keyword evidence="4" id="KW-0862">Zinc</keyword>
<dbReference type="PANTHER" id="PTHR34858:SF1">
    <property type="entry name" value="CYSO-CYSTEINE PEPTIDASE"/>
    <property type="match status" value="1"/>
</dbReference>
<reference evidence="7 8" key="1">
    <citation type="submission" date="2018-04" db="EMBL/GenBank/DDBJ databases">
        <title>Novel Campyloabacter and Helicobacter Species and Strains.</title>
        <authorList>
            <person name="Mannion A.J."/>
            <person name="Shen Z."/>
            <person name="Fox J.G."/>
        </authorList>
    </citation>
    <scope>NUCLEOTIDE SEQUENCE [LARGE SCALE GENOMIC DNA]</scope>
    <source>
        <strain evidence="7 8">ATCC 700242</strain>
    </source>
</reference>
<dbReference type="GO" id="GO:0008270">
    <property type="term" value="F:zinc ion binding"/>
    <property type="evidence" value="ECO:0007669"/>
    <property type="project" value="TreeGrafter"/>
</dbReference>
<dbReference type="CDD" id="cd08070">
    <property type="entry name" value="MPN_like"/>
    <property type="match status" value="1"/>
</dbReference>
<dbReference type="InterPro" id="IPR000555">
    <property type="entry name" value="JAMM/MPN+_dom"/>
</dbReference>
<dbReference type="OrthoDB" id="9802958at2"/>
<keyword evidence="1" id="KW-0645">Protease</keyword>
<dbReference type="InterPro" id="IPR051929">
    <property type="entry name" value="VirAsm_ModProt"/>
</dbReference>
<protein>
    <recommendedName>
        <fullName evidence="6">MPN domain-containing protein</fullName>
    </recommendedName>
</protein>
<dbReference type="Proteomes" id="UP000257067">
    <property type="component" value="Unassembled WGS sequence"/>
</dbReference>
<evidence type="ECO:0000256" key="4">
    <source>
        <dbReference type="ARBA" id="ARBA00022833"/>
    </source>
</evidence>
<dbReference type="InterPro" id="IPR028090">
    <property type="entry name" value="JAB_dom_prok"/>
</dbReference>
<dbReference type="PANTHER" id="PTHR34858">
    <property type="entry name" value="CYSO-CYSTEINE PEPTIDASE"/>
    <property type="match status" value="1"/>
</dbReference>
<comment type="caution">
    <text evidence="7">The sequence shown here is derived from an EMBL/GenBank/DDBJ whole genome shotgun (WGS) entry which is preliminary data.</text>
</comment>
<proteinExistence type="predicted"/>
<evidence type="ECO:0000256" key="1">
    <source>
        <dbReference type="ARBA" id="ARBA00022670"/>
    </source>
</evidence>
<keyword evidence="3" id="KW-0378">Hydrolase</keyword>
<dbReference type="InterPro" id="IPR037518">
    <property type="entry name" value="MPN"/>
</dbReference>
<dbReference type="EMBL" id="NXLU01000007">
    <property type="protein sequence ID" value="RDU68687.1"/>
    <property type="molecule type" value="Genomic_DNA"/>
</dbReference>
<evidence type="ECO:0000256" key="3">
    <source>
        <dbReference type="ARBA" id="ARBA00022801"/>
    </source>
</evidence>
<dbReference type="GO" id="GO:0006508">
    <property type="term" value="P:proteolysis"/>
    <property type="evidence" value="ECO:0007669"/>
    <property type="project" value="UniProtKB-KW"/>
</dbReference>
<dbReference type="SMART" id="SM00232">
    <property type="entry name" value="JAB_MPN"/>
    <property type="match status" value="1"/>
</dbReference>
<name>A0A3D8ITQ7_9HELI</name>
<keyword evidence="8" id="KW-1185">Reference proteome</keyword>
<evidence type="ECO:0000256" key="5">
    <source>
        <dbReference type="ARBA" id="ARBA00023049"/>
    </source>
</evidence>
<keyword evidence="5" id="KW-0482">Metalloprotease</keyword>
<evidence type="ECO:0000256" key="2">
    <source>
        <dbReference type="ARBA" id="ARBA00022723"/>
    </source>
</evidence>
<organism evidence="7 8">
    <name type="scientific">Helicobacter cholecystus</name>
    <dbReference type="NCBI Taxonomy" id="45498"/>
    <lineage>
        <taxon>Bacteria</taxon>
        <taxon>Pseudomonadati</taxon>
        <taxon>Campylobacterota</taxon>
        <taxon>Epsilonproteobacteria</taxon>
        <taxon>Campylobacterales</taxon>
        <taxon>Helicobacteraceae</taxon>
        <taxon>Helicobacter</taxon>
    </lineage>
</organism>
<dbReference type="Gene3D" id="3.40.140.10">
    <property type="entry name" value="Cytidine Deaminase, domain 2"/>
    <property type="match status" value="1"/>
</dbReference>
<keyword evidence="2" id="KW-0479">Metal-binding</keyword>
<dbReference type="SUPFAM" id="SSF102712">
    <property type="entry name" value="JAB1/MPN domain"/>
    <property type="match status" value="1"/>
</dbReference>
<evidence type="ECO:0000313" key="7">
    <source>
        <dbReference type="EMBL" id="RDU68687.1"/>
    </source>
</evidence>
<dbReference type="GO" id="GO:0008235">
    <property type="term" value="F:metalloexopeptidase activity"/>
    <property type="evidence" value="ECO:0007669"/>
    <property type="project" value="TreeGrafter"/>
</dbReference>
<evidence type="ECO:0000313" key="8">
    <source>
        <dbReference type="Proteomes" id="UP000257067"/>
    </source>
</evidence>
<sequence length="140" mass="16577">MQLLIPSLLWEKLLFQAQSQAPRECCGYLLGERKGEDNILIEIFPMKNIHSSPCKYFSFSPYEQLRVLKEFSYLQIIGIYHSHPHSKPIASQEDQAYMFFHTYSNLIISLKEGISFASYRKIKEKLYQEKVVFLTHFKYN</sequence>
<dbReference type="RefSeq" id="WP_104724937.1">
    <property type="nucleotide sequence ID" value="NZ_FZNE01000010.1"/>
</dbReference>
<dbReference type="AlphaFoldDB" id="A0A3D8ITQ7"/>
<gene>
    <name evidence="7" type="ORF">CQA62_05560</name>
</gene>